<sequence length="537" mass="58785">MMMALAATVMFSCKQSTNPDDQGGSDGKQSYINLKVSRSAATKADVDNGDGTLVGTDDENAIHNITVYFFKPHATNEYQGTYVFHDTYPITNNSTGTVPIGIALGTYNIYVVANGKAKGVTLSTTTTEQHFLENAVYTVEDAKYTPMSNVVPEIEGSTTQKGFIMVSRLANGETDNALSKTSPYAKITILATNNTTTNPAKPKNKIGGDLNSGIDMERVVGRLELAAANKGTGTDINEYEVTDKSDGTGTKIATVEIKEYQVVNQHKPFNIFRHVSVAVPSTVYTYGDASFGNINRFVNDPKTNVKVASYFATNGYGDAKPLPTDGTWWYDNPINILPNTVSSSTEYKTMVTNTSFSVDGTSEACIGYVNENTMGLKDLNSKDLQLRGFTTAIIFKASIKPVKVEEGGTYTTGDLWFYGNKFYSTLAELNKVGPWSFTAASTIADFATVGVKYYKSGECYYKHFIRHLDNDDPEVMGTMEFAIVRNNTYQMKVTAIKSMGDPGDGEDPDDPDEKSNLYIEVLLNVLPWQVRSNNIEF</sequence>
<keyword evidence="4" id="KW-0281">Fimbrium</keyword>
<comment type="similarity">
    <text evidence="2">Belongs to the bacteroidetes fimbrillin superfamily. FimA/Mfa1 family.</text>
</comment>
<evidence type="ECO:0000313" key="8">
    <source>
        <dbReference type="Proteomes" id="UP000027616"/>
    </source>
</evidence>
<dbReference type="Pfam" id="PF06321">
    <property type="entry name" value="P_gingi_FimA"/>
    <property type="match status" value="1"/>
</dbReference>
<name>A0A060RCT9_9BACT</name>
<protein>
    <recommendedName>
        <fullName evidence="9">Fimbrial subunit protein C-terminal domain-containing protein</fullName>
    </recommendedName>
</protein>
<evidence type="ECO:0000256" key="4">
    <source>
        <dbReference type="ARBA" id="ARBA00023263"/>
    </source>
</evidence>
<evidence type="ECO:0000313" key="7">
    <source>
        <dbReference type="EMBL" id="CDN31249.1"/>
    </source>
</evidence>
<dbReference type="InterPro" id="IPR047786">
    <property type="entry name" value="Mfa1_fim"/>
</dbReference>
<proteinExistence type="inferred from homology"/>
<dbReference type="KEGG" id="rbc:BN938_1154"/>
<dbReference type="NCBIfam" id="NF038041">
    <property type="entry name" value="fim_Mfa1_fam"/>
    <property type="match status" value="1"/>
</dbReference>
<evidence type="ECO:0000259" key="6">
    <source>
        <dbReference type="Pfam" id="PF15495"/>
    </source>
</evidence>
<feature type="domain" description="Minor fimbrium subunit Mfa1 C-terminal" evidence="6">
    <location>
        <begin position="453"/>
        <end position="534"/>
    </location>
</feature>
<accession>A0A060RCT9</accession>
<dbReference type="InterPro" id="IPR029141">
    <property type="entry name" value="FimA_N"/>
</dbReference>
<keyword evidence="3" id="KW-0732">Signal</keyword>
<comment type="subcellular location">
    <subcellularLocation>
        <location evidence="1">Fimbrium</location>
    </subcellularLocation>
</comment>
<evidence type="ECO:0000256" key="2">
    <source>
        <dbReference type="ARBA" id="ARBA00006011"/>
    </source>
</evidence>
<evidence type="ECO:0000259" key="5">
    <source>
        <dbReference type="Pfam" id="PF06321"/>
    </source>
</evidence>
<evidence type="ECO:0000256" key="1">
    <source>
        <dbReference type="ARBA" id="ARBA00004561"/>
    </source>
</evidence>
<organism evidence="7 8">
    <name type="scientific">Mucinivorans hirudinis</name>
    <dbReference type="NCBI Taxonomy" id="1433126"/>
    <lineage>
        <taxon>Bacteria</taxon>
        <taxon>Pseudomonadati</taxon>
        <taxon>Bacteroidota</taxon>
        <taxon>Bacteroidia</taxon>
        <taxon>Bacteroidales</taxon>
        <taxon>Rikenellaceae</taxon>
        <taxon>Mucinivorans</taxon>
    </lineage>
</organism>
<dbReference type="Pfam" id="PF15495">
    <property type="entry name" value="Fimbrillin_C"/>
    <property type="match status" value="1"/>
</dbReference>
<dbReference type="Gene3D" id="2.60.40.2580">
    <property type="match status" value="1"/>
</dbReference>
<dbReference type="HOGENOM" id="CLU_028882_0_0_10"/>
<gene>
    <name evidence="7" type="ORF">BN938_1154</name>
</gene>
<dbReference type="GO" id="GO:0009418">
    <property type="term" value="C:pilus shaft"/>
    <property type="evidence" value="ECO:0007669"/>
    <property type="project" value="InterPro"/>
</dbReference>
<dbReference type="Gene3D" id="2.60.40.3690">
    <property type="match status" value="1"/>
</dbReference>
<dbReference type="STRING" id="1433126.BN938_1154"/>
<dbReference type="EMBL" id="HG934468">
    <property type="protein sequence ID" value="CDN31249.1"/>
    <property type="molecule type" value="Genomic_DNA"/>
</dbReference>
<feature type="domain" description="Major fimbrial subunit protein N-terminal" evidence="5">
    <location>
        <begin position="31"/>
        <end position="167"/>
    </location>
</feature>
<dbReference type="AlphaFoldDB" id="A0A060RCT9"/>
<dbReference type="Proteomes" id="UP000027616">
    <property type="component" value="Chromosome I"/>
</dbReference>
<keyword evidence="8" id="KW-1185">Reference proteome</keyword>
<dbReference type="InterPro" id="IPR029140">
    <property type="entry name" value="Mfa1_C"/>
</dbReference>
<dbReference type="eggNOG" id="ENOG5032XGB">
    <property type="taxonomic scope" value="Bacteria"/>
</dbReference>
<evidence type="ECO:0008006" key="9">
    <source>
        <dbReference type="Google" id="ProtNLM"/>
    </source>
</evidence>
<reference evidence="7 8" key="1">
    <citation type="journal article" date="2015" name="Genome Announc.">
        <title>Complete Genome Sequence of the Novel Leech Symbiont Mucinivorans hirudinis M3T.</title>
        <authorList>
            <person name="Nelson M.C."/>
            <person name="Bomar L."/>
            <person name="Graf J."/>
        </authorList>
    </citation>
    <scope>NUCLEOTIDE SEQUENCE [LARGE SCALE GENOMIC DNA]</scope>
    <source>
        <strain evidence="8">M3</strain>
    </source>
</reference>
<evidence type="ECO:0000256" key="3">
    <source>
        <dbReference type="ARBA" id="ARBA00022729"/>
    </source>
</evidence>